<evidence type="ECO:0000313" key="4">
    <source>
        <dbReference type="Proteomes" id="UP000298030"/>
    </source>
</evidence>
<protein>
    <recommendedName>
        <fullName evidence="2">F-box domain-containing protein</fullName>
    </recommendedName>
</protein>
<dbReference type="Gene3D" id="1.20.1280.50">
    <property type="match status" value="1"/>
</dbReference>
<dbReference type="SUPFAM" id="SSF52047">
    <property type="entry name" value="RNI-like"/>
    <property type="match status" value="1"/>
</dbReference>
<feature type="domain" description="F-box" evidence="2">
    <location>
        <begin position="17"/>
        <end position="66"/>
    </location>
</feature>
<dbReference type="Proteomes" id="UP000298030">
    <property type="component" value="Unassembled WGS sequence"/>
</dbReference>
<evidence type="ECO:0000256" key="1">
    <source>
        <dbReference type="SAM" id="MobiDB-lite"/>
    </source>
</evidence>
<dbReference type="EMBL" id="QPFP01000159">
    <property type="protein sequence ID" value="TEB20023.1"/>
    <property type="molecule type" value="Genomic_DNA"/>
</dbReference>
<proteinExistence type="predicted"/>
<name>A0A4Y7SEH5_COPMI</name>
<dbReference type="Pfam" id="PF12937">
    <property type="entry name" value="F-box-like"/>
    <property type="match status" value="1"/>
</dbReference>
<dbReference type="OrthoDB" id="3001295at2759"/>
<dbReference type="AlphaFoldDB" id="A0A4Y7SEH5"/>
<keyword evidence="4" id="KW-1185">Reference proteome</keyword>
<dbReference type="SUPFAM" id="SSF81383">
    <property type="entry name" value="F-box domain"/>
    <property type="match status" value="1"/>
</dbReference>
<dbReference type="InterPro" id="IPR001810">
    <property type="entry name" value="F-box_dom"/>
</dbReference>
<organism evidence="3 4">
    <name type="scientific">Coprinellus micaceus</name>
    <name type="common">Glistening ink-cap mushroom</name>
    <name type="synonym">Coprinus micaceus</name>
    <dbReference type="NCBI Taxonomy" id="71717"/>
    <lineage>
        <taxon>Eukaryota</taxon>
        <taxon>Fungi</taxon>
        <taxon>Dikarya</taxon>
        <taxon>Basidiomycota</taxon>
        <taxon>Agaricomycotina</taxon>
        <taxon>Agaricomycetes</taxon>
        <taxon>Agaricomycetidae</taxon>
        <taxon>Agaricales</taxon>
        <taxon>Agaricineae</taxon>
        <taxon>Psathyrellaceae</taxon>
        <taxon>Coprinellus</taxon>
    </lineage>
</organism>
<feature type="region of interest" description="Disordered" evidence="1">
    <location>
        <begin position="484"/>
        <end position="513"/>
    </location>
</feature>
<evidence type="ECO:0000259" key="2">
    <source>
        <dbReference type="Pfam" id="PF12937"/>
    </source>
</evidence>
<evidence type="ECO:0000313" key="3">
    <source>
        <dbReference type="EMBL" id="TEB20023.1"/>
    </source>
</evidence>
<sequence>MSSCNDEDAEVTAITHINQLPNEILAHAFSESDYEKDNFSALLSLACVCKHWRNILWSSPRFWTSQTCSIPVKLKNSGPHSSLLRQLCSHFERWYGRAGDVPRDLSLSLEKTCRRTPILYTYFAGGTRWRNLTFTFNEPNWPWLEGLICNSHKPYWPDLATLKIIAPSSTLTPRCLELPLAYTAPNLKHLKIRIFEIGFETSITSIFSASPNPCANLTTFDFEGALSAGRHAESRSLSLCMHLLLTAPRLEIFRMLDGQGLSDDVAMPEQYARSVPFKHEALRELTLHRNKHTTTFLRSIGLPRLEMLDLADYSTEYDWWAAGEELRLPSLTNALELLVFNSRRAAMGIGASFALKRLILKSILLGAEDRYGTVMVVREMVEELTLDCSPCAWHEPSEFFARLDKWAASSTNNANKGTGEAEKEGEQAGPMALFPNINIFTAVTNRKSRLSFTVAREDQVTYATFRVSPLAWWRDCQLALDEAEAQYPDSDDPEEYYNEWDEDFDGDQDDGGG</sequence>
<accession>A0A4Y7SEH5</accession>
<gene>
    <name evidence="3" type="ORF">FA13DRAFT_1801473</name>
</gene>
<dbReference type="InterPro" id="IPR036047">
    <property type="entry name" value="F-box-like_dom_sf"/>
</dbReference>
<reference evidence="3 4" key="1">
    <citation type="journal article" date="2019" name="Nat. Ecol. Evol.">
        <title>Megaphylogeny resolves global patterns of mushroom evolution.</title>
        <authorList>
            <person name="Varga T."/>
            <person name="Krizsan K."/>
            <person name="Foldi C."/>
            <person name="Dima B."/>
            <person name="Sanchez-Garcia M."/>
            <person name="Sanchez-Ramirez S."/>
            <person name="Szollosi G.J."/>
            <person name="Szarkandi J.G."/>
            <person name="Papp V."/>
            <person name="Albert L."/>
            <person name="Andreopoulos W."/>
            <person name="Angelini C."/>
            <person name="Antonin V."/>
            <person name="Barry K.W."/>
            <person name="Bougher N.L."/>
            <person name="Buchanan P."/>
            <person name="Buyck B."/>
            <person name="Bense V."/>
            <person name="Catcheside P."/>
            <person name="Chovatia M."/>
            <person name="Cooper J."/>
            <person name="Damon W."/>
            <person name="Desjardin D."/>
            <person name="Finy P."/>
            <person name="Geml J."/>
            <person name="Haridas S."/>
            <person name="Hughes K."/>
            <person name="Justo A."/>
            <person name="Karasinski D."/>
            <person name="Kautmanova I."/>
            <person name="Kiss B."/>
            <person name="Kocsube S."/>
            <person name="Kotiranta H."/>
            <person name="LaButti K.M."/>
            <person name="Lechner B.E."/>
            <person name="Liimatainen K."/>
            <person name="Lipzen A."/>
            <person name="Lukacs Z."/>
            <person name="Mihaltcheva S."/>
            <person name="Morgado L.N."/>
            <person name="Niskanen T."/>
            <person name="Noordeloos M.E."/>
            <person name="Ohm R.A."/>
            <person name="Ortiz-Santana B."/>
            <person name="Ovrebo C."/>
            <person name="Racz N."/>
            <person name="Riley R."/>
            <person name="Savchenko A."/>
            <person name="Shiryaev A."/>
            <person name="Soop K."/>
            <person name="Spirin V."/>
            <person name="Szebenyi C."/>
            <person name="Tomsovsky M."/>
            <person name="Tulloss R.E."/>
            <person name="Uehling J."/>
            <person name="Grigoriev I.V."/>
            <person name="Vagvolgyi C."/>
            <person name="Papp T."/>
            <person name="Martin F.M."/>
            <person name="Miettinen O."/>
            <person name="Hibbett D.S."/>
            <person name="Nagy L.G."/>
        </authorList>
    </citation>
    <scope>NUCLEOTIDE SEQUENCE [LARGE SCALE GENOMIC DNA]</scope>
    <source>
        <strain evidence="3 4">FP101781</strain>
    </source>
</reference>
<comment type="caution">
    <text evidence="3">The sequence shown here is derived from an EMBL/GenBank/DDBJ whole genome shotgun (WGS) entry which is preliminary data.</text>
</comment>